<dbReference type="PANTHER" id="PTHR37610">
    <property type="entry name" value="CCHC-TYPE DOMAIN-CONTAINING PROTEIN"/>
    <property type="match status" value="1"/>
</dbReference>
<proteinExistence type="predicted"/>
<evidence type="ECO:0000259" key="1">
    <source>
        <dbReference type="Pfam" id="PF14244"/>
    </source>
</evidence>
<dbReference type="AlphaFoldDB" id="A0AAD4V8D8"/>
<comment type="caution">
    <text evidence="2">The sequence shown here is derived from an EMBL/GenBank/DDBJ whole genome shotgun (WGS) entry which is preliminary data.</text>
</comment>
<dbReference type="Pfam" id="PF14244">
    <property type="entry name" value="Retrotran_gag_3"/>
    <property type="match status" value="1"/>
</dbReference>
<dbReference type="PANTHER" id="PTHR37610:SF40">
    <property type="entry name" value="OS01G0909600 PROTEIN"/>
    <property type="match status" value="1"/>
</dbReference>
<protein>
    <recommendedName>
        <fullName evidence="1">Retrotransposon Copia-like N-terminal domain-containing protein</fullName>
    </recommendedName>
</protein>
<evidence type="ECO:0000313" key="2">
    <source>
        <dbReference type="EMBL" id="KAI5319262.1"/>
    </source>
</evidence>
<dbReference type="EMBL" id="JAJFAZ020000007">
    <property type="protein sequence ID" value="KAI5319262.1"/>
    <property type="molecule type" value="Genomic_DNA"/>
</dbReference>
<keyword evidence="3" id="KW-1185">Reference proteome</keyword>
<dbReference type="InterPro" id="IPR029472">
    <property type="entry name" value="Copia-like_N"/>
</dbReference>
<reference evidence="2 3" key="1">
    <citation type="journal article" date="2022" name="G3 (Bethesda)">
        <title>Whole-genome sequence and methylome profiling of the almond [Prunus dulcis (Mill.) D.A. Webb] cultivar 'Nonpareil'.</title>
        <authorList>
            <person name="D'Amico-Willman K.M."/>
            <person name="Ouma W.Z."/>
            <person name="Meulia T."/>
            <person name="Sideli G.M."/>
            <person name="Gradziel T.M."/>
            <person name="Fresnedo-Ramirez J."/>
        </authorList>
    </citation>
    <scope>NUCLEOTIDE SEQUENCE [LARGE SCALE GENOMIC DNA]</scope>
    <source>
        <strain evidence="2">Clone GOH B32 T37-40</strain>
    </source>
</reference>
<gene>
    <name evidence="2" type="ORF">L3X38_038970</name>
</gene>
<accession>A0AAD4V8D8</accession>
<evidence type="ECO:0000313" key="3">
    <source>
        <dbReference type="Proteomes" id="UP001054821"/>
    </source>
</evidence>
<feature type="domain" description="Retrotransposon Copia-like N-terminal" evidence="1">
    <location>
        <begin position="18"/>
        <end position="61"/>
    </location>
</feature>
<name>A0AAD4V8D8_PRUDU</name>
<organism evidence="2 3">
    <name type="scientific">Prunus dulcis</name>
    <name type="common">Almond</name>
    <name type="synonym">Amygdalus dulcis</name>
    <dbReference type="NCBI Taxonomy" id="3755"/>
    <lineage>
        <taxon>Eukaryota</taxon>
        <taxon>Viridiplantae</taxon>
        <taxon>Streptophyta</taxon>
        <taxon>Embryophyta</taxon>
        <taxon>Tracheophyta</taxon>
        <taxon>Spermatophyta</taxon>
        <taxon>Magnoliopsida</taxon>
        <taxon>eudicotyledons</taxon>
        <taxon>Gunneridae</taxon>
        <taxon>Pentapetalae</taxon>
        <taxon>rosids</taxon>
        <taxon>fabids</taxon>
        <taxon>Rosales</taxon>
        <taxon>Rosaceae</taxon>
        <taxon>Amygdaloideae</taxon>
        <taxon>Amygdaleae</taxon>
        <taxon>Prunus</taxon>
    </lineage>
</organism>
<dbReference type="Proteomes" id="UP001054821">
    <property type="component" value="Chromosome 7"/>
</dbReference>
<sequence>MGVSSDKASVFTMDVDGNPNLSLCSVLLNGFNYITWSRAVMLALGGRSKLGFINGTIRAPEASDPKFEDWFCKDQLVMSWLLNSMEPQVAEIFSFSDSAHHL</sequence>